<dbReference type="RefSeq" id="WP_148594450.1">
    <property type="nucleotide sequence ID" value="NZ_CP042997.1"/>
</dbReference>
<dbReference type="PANTHER" id="PTHR35983:SF1">
    <property type="entry name" value="UPF0166 PROTEIN TM_0021"/>
    <property type="match status" value="1"/>
</dbReference>
<dbReference type="PANTHER" id="PTHR35983">
    <property type="entry name" value="UPF0166 PROTEIN TM_0021"/>
    <property type="match status" value="1"/>
</dbReference>
<sequence>MIPSDAARLSLHVNASRRWRGKPTYRAVVEAARSLELAGASVFLVDLSFGAERTLRDALSEYASLDIPVVVEVVDGPGRIDALLRELDSMAPGGLAVVEPVRVVAYSHHANAGGPRRAAAPPATQRGIPSMSLDGKARRVTVYIGNADTWNGRNLAAAIVLRCRELGLAGATASLGVMGFGRHSIIHRASFLGLSSDVPEKVEIVDRPERIAEVLPVLEEMVDGGLIVVQDVRVVKHAHHPAPG</sequence>
<evidence type="ECO:0000313" key="3">
    <source>
        <dbReference type="Proteomes" id="UP000324233"/>
    </source>
</evidence>
<proteinExistence type="inferred from homology"/>
<gene>
    <name evidence="2" type="ORF">OJF2_30800</name>
</gene>
<dbReference type="KEGG" id="agv:OJF2_30800"/>
<dbReference type="Gene3D" id="3.30.70.120">
    <property type="match status" value="2"/>
</dbReference>
<dbReference type="Proteomes" id="UP000324233">
    <property type="component" value="Chromosome"/>
</dbReference>
<dbReference type="EMBL" id="CP042997">
    <property type="protein sequence ID" value="QEH34540.1"/>
    <property type="molecule type" value="Genomic_DNA"/>
</dbReference>
<dbReference type="Pfam" id="PF02641">
    <property type="entry name" value="DUF190"/>
    <property type="match status" value="2"/>
</dbReference>
<reference evidence="2 3" key="1">
    <citation type="submission" date="2019-08" db="EMBL/GenBank/DDBJ databases">
        <title>Deep-cultivation of Planctomycetes and their phenomic and genomic characterization uncovers novel biology.</title>
        <authorList>
            <person name="Wiegand S."/>
            <person name="Jogler M."/>
            <person name="Boedeker C."/>
            <person name="Pinto D."/>
            <person name="Vollmers J."/>
            <person name="Rivas-Marin E."/>
            <person name="Kohn T."/>
            <person name="Peeters S.H."/>
            <person name="Heuer A."/>
            <person name="Rast P."/>
            <person name="Oberbeckmann S."/>
            <person name="Bunk B."/>
            <person name="Jeske O."/>
            <person name="Meyerdierks A."/>
            <person name="Storesund J.E."/>
            <person name="Kallscheuer N."/>
            <person name="Luecker S."/>
            <person name="Lage O.M."/>
            <person name="Pohl T."/>
            <person name="Merkel B.J."/>
            <person name="Hornburger P."/>
            <person name="Mueller R.-W."/>
            <person name="Bruemmer F."/>
            <person name="Labrenz M."/>
            <person name="Spormann A.M."/>
            <person name="Op den Camp H."/>
            <person name="Overmann J."/>
            <person name="Amann R."/>
            <person name="Jetten M.S.M."/>
            <person name="Mascher T."/>
            <person name="Medema M.H."/>
            <person name="Devos D.P."/>
            <person name="Kaster A.-K."/>
            <person name="Ovreas L."/>
            <person name="Rohde M."/>
            <person name="Galperin M.Y."/>
            <person name="Jogler C."/>
        </authorList>
    </citation>
    <scope>NUCLEOTIDE SEQUENCE [LARGE SCALE GENOMIC DNA]</scope>
    <source>
        <strain evidence="2 3">OJF2</strain>
    </source>
</reference>
<comment type="similarity">
    <text evidence="1">Belongs to the UPF0166 family.</text>
</comment>
<dbReference type="InterPro" id="IPR011322">
    <property type="entry name" value="N-reg_PII-like_a/b"/>
</dbReference>
<dbReference type="SUPFAM" id="SSF54913">
    <property type="entry name" value="GlnB-like"/>
    <property type="match status" value="2"/>
</dbReference>
<protein>
    <recommendedName>
        <fullName evidence="4">DUF190 domain-containing protein</fullName>
    </recommendedName>
</protein>
<evidence type="ECO:0000313" key="2">
    <source>
        <dbReference type="EMBL" id="QEH34540.1"/>
    </source>
</evidence>
<evidence type="ECO:0000256" key="1">
    <source>
        <dbReference type="ARBA" id="ARBA00010554"/>
    </source>
</evidence>
<keyword evidence="3" id="KW-1185">Reference proteome</keyword>
<evidence type="ECO:0008006" key="4">
    <source>
        <dbReference type="Google" id="ProtNLM"/>
    </source>
</evidence>
<organism evidence="2 3">
    <name type="scientific">Aquisphaera giovannonii</name>
    <dbReference type="NCBI Taxonomy" id="406548"/>
    <lineage>
        <taxon>Bacteria</taxon>
        <taxon>Pseudomonadati</taxon>
        <taxon>Planctomycetota</taxon>
        <taxon>Planctomycetia</taxon>
        <taxon>Isosphaerales</taxon>
        <taxon>Isosphaeraceae</taxon>
        <taxon>Aquisphaera</taxon>
    </lineage>
</organism>
<name>A0A5B9W3L4_9BACT</name>
<dbReference type="InterPro" id="IPR015867">
    <property type="entry name" value="N-reg_PII/ATP_PRibTrfase_C"/>
</dbReference>
<dbReference type="OrthoDB" id="9795599at2"/>
<dbReference type="InterPro" id="IPR003793">
    <property type="entry name" value="UPF0166"/>
</dbReference>
<dbReference type="AlphaFoldDB" id="A0A5B9W3L4"/>
<accession>A0A5B9W3L4</accession>